<dbReference type="Gene3D" id="1.10.1670.10">
    <property type="entry name" value="Helix-hairpin-Helix base-excision DNA repair enzymes (C-terminal)"/>
    <property type="match status" value="1"/>
</dbReference>
<accession>A0ABN1KCZ8</accession>
<keyword evidence="8" id="KW-0804">Transcription</keyword>
<keyword evidence="6" id="KW-0805">Transcription regulation</keyword>
<comment type="catalytic activity">
    <reaction evidence="1">
        <text>Hydrolysis of alkylated DNA, releasing 3-methyladenine, 3-methylguanine, 7-methylguanine and 7-methyladenine.</text>
        <dbReference type="EC" id="3.2.2.21"/>
    </reaction>
</comment>
<dbReference type="PANTHER" id="PTHR43003:SF13">
    <property type="entry name" value="DNA-3-METHYLADENINE GLYCOSYLASE 2"/>
    <property type="match status" value="1"/>
</dbReference>
<dbReference type="SUPFAM" id="SSF48150">
    <property type="entry name" value="DNA-glycosylase"/>
    <property type="match status" value="1"/>
</dbReference>
<dbReference type="SUPFAM" id="SSF57884">
    <property type="entry name" value="Ada DNA repair protein, N-terminal domain (N-Ada 10)"/>
    <property type="match status" value="1"/>
</dbReference>
<dbReference type="EMBL" id="BAAAEW010000033">
    <property type="protein sequence ID" value="GAA0762547.1"/>
    <property type="molecule type" value="Genomic_DNA"/>
</dbReference>
<keyword evidence="7" id="KW-0010">Activator</keyword>
<dbReference type="EC" id="3.2.2.21" evidence="3"/>
<dbReference type="PANTHER" id="PTHR43003">
    <property type="entry name" value="DNA-3-METHYLADENINE GLYCOSYLASE"/>
    <property type="match status" value="1"/>
</dbReference>
<dbReference type="InterPro" id="IPR035451">
    <property type="entry name" value="Ada-like_dom_sf"/>
</dbReference>
<dbReference type="Pfam" id="PF02805">
    <property type="entry name" value="Ada_Zn_binding"/>
    <property type="match status" value="1"/>
</dbReference>
<name>A0ABN1KCZ8_9BURK</name>
<gene>
    <name evidence="11" type="ORF">GCM10009107_47140</name>
</gene>
<dbReference type="Gene3D" id="1.10.10.60">
    <property type="entry name" value="Homeodomain-like"/>
    <property type="match status" value="2"/>
</dbReference>
<dbReference type="RefSeq" id="WP_231012784.1">
    <property type="nucleotide sequence ID" value="NZ_BAAAEW010000033.1"/>
</dbReference>
<evidence type="ECO:0000256" key="7">
    <source>
        <dbReference type="ARBA" id="ARBA00023159"/>
    </source>
</evidence>
<keyword evidence="4" id="KW-0808">Transferase</keyword>
<protein>
    <recommendedName>
        <fullName evidence="3">DNA-3-methyladenine glycosylase II</fullName>
        <ecNumber evidence="3">3.2.2.21</ecNumber>
    </recommendedName>
</protein>
<dbReference type="Gene3D" id="1.10.340.30">
    <property type="entry name" value="Hypothetical protein, domain 2"/>
    <property type="match status" value="1"/>
</dbReference>
<evidence type="ECO:0000256" key="6">
    <source>
        <dbReference type="ARBA" id="ARBA00023015"/>
    </source>
</evidence>
<dbReference type="InterPro" id="IPR051912">
    <property type="entry name" value="Alkylbase_DNA_Glycosylase/TA"/>
</dbReference>
<dbReference type="CDD" id="cd00056">
    <property type="entry name" value="ENDO3c"/>
    <property type="match status" value="1"/>
</dbReference>
<evidence type="ECO:0000313" key="12">
    <source>
        <dbReference type="Proteomes" id="UP001500279"/>
    </source>
</evidence>
<dbReference type="InterPro" id="IPR037046">
    <property type="entry name" value="AlkA_N_sf"/>
</dbReference>
<sequence length="525" mass="55653">MSLRNTPSPDALVALAAPADAAAETAAAAPALALSDSAAYLALQTRDARFDGRLFVGVTSTRIYCRPICRVKLPKAANCRFFANAAGAEQAGFRPCLRCRPELAPGLSHADSSQALARAGAKWIEHAVAQGEELALPDVARRLGVTDRHFRRIFQAMHGVSPVDWLATRRLLLAKQLLTDTQLPVTEIAGASGFGSVRRFNAAFAERYRLAPSALRRQSADGSATLPSEPATVKLAWRPPYDVAAMKGFLAARPLPGVEALHEGRWHRTLALTHRGQHCEGWLALAFEPEKAQVRLTLSPGLAPALGAVVARVRHLLDLDADPSAVDGALAAVLAGMPQPYRSGLRVPGCIDGFETTVRIILGQQVTVAAACTLAGRLVQRFGQPLATPVPGLTHLFPTAQALAEATPEAIGTLGIVRTRVAALQALAREVASGELALHPAAPMADTLARLRALPGVGDWTCELVALRVLAWPDAFPATDAGVVKALQGARAPASLLLAEAWRPWRSYAVLQLWQSLSPSAPNLS</sequence>
<dbReference type="SMART" id="SM01009">
    <property type="entry name" value="AlkA_N"/>
    <property type="match status" value="1"/>
</dbReference>
<evidence type="ECO:0000256" key="4">
    <source>
        <dbReference type="ARBA" id="ARBA00022603"/>
    </source>
</evidence>
<organism evidence="11 12">
    <name type="scientific">Ideonella azotifigens</name>
    <dbReference type="NCBI Taxonomy" id="513160"/>
    <lineage>
        <taxon>Bacteria</taxon>
        <taxon>Pseudomonadati</taxon>
        <taxon>Pseudomonadota</taxon>
        <taxon>Betaproteobacteria</taxon>
        <taxon>Burkholderiales</taxon>
        <taxon>Sphaerotilaceae</taxon>
        <taxon>Ideonella</taxon>
    </lineage>
</organism>
<dbReference type="SMART" id="SM00342">
    <property type="entry name" value="HTH_ARAC"/>
    <property type="match status" value="1"/>
</dbReference>
<comment type="cofactor">
    <cofactor evidence="2">
        <name>Zn(2+)</name>
        <dbReference type="ChEBI" id="CHEBI:29105"/>
    </cofactor>
</comment>
<dbReference type="Gene3D" id="3.30.310.20">
    <property type="entry name" value="DNA-3-methyladenine glycosylase AlkA, N-terminal domain"/>
    <property type="match status" value="1"/>
</dbReference>
<evidence type="ECO:0000256" key="3">
    <source>
        <dbReference type="ARBA" id="ARBA00012000"/>
    </source>
</evidence>
<dbReference type="SUPFAM" id="SSF46689">
    <property type="entry name" value="Homeodomain-like"/>
    <property type="match status" value="1"/>
</dbReference>
<evidence type="ECO:0000256" key="8">
    <source>
        <dbReference type="ARBA" id="ARBA00023163"/>
    </source>
</evidence>
<dbReference type="InterPro" id="IPR003265">
    <property type="entry name" value="HhH-GPD_domain"/>
</dbReference>
<keyword evidence="5" id="KW-0227">DNA damage</keyword>
<dbReference type="InterPro" id="IPR010316">
    <property type="entry name" value="AlkA_N"/>
</dbReference>
<feature type="domain" description="HTH araC/xylS-type" evidence="10">
    <location>
        <begin position="118"/>
        <end position="218"/>
    </location>
</feature>
<dbReference type="InterPro" id="IPR004026">
    <property type="entry name" value="Ada_DNA_repair_Zn-bd"/>
</dbReference>
<evidence type="ECO:0000256" key="5">
    <source>
        <dbReference type="ARBA" id="ARBA00022763"/>
    </source>
</evidence>
<dbReference type="InterPro" id="IPR009057">
    <property type="entry name" value="Homeodomain-like_sf"/>
</dbReference>
<dbReference type="InterPro" id="IPR023170">
    <property type="entry name" value="HhH_base_excis_C"/>
</dbReference>
<dbReference type="Proteomes" id="UP001500279">
    <property type="component" value="Unassembled WGS sequence"/>
</dbReference>
<dbReference type="InterPro" id="IPR011257">
    <property type="entry name" value="DNA_glycosylase"/>
</dbReference>
<keyword evidence="9" id="KW-0234">DNA repair</keyword>
<dbReference type="Gene3D" id="3.40.10.10">
    <property type="entry name" value="DNA Methylphosphotriester Repair Domain"/>
    <property type="match status" value="1"/>
</dbReference>
<proteinExistence type="predicted"/>
<reference evidence="11 12" key="1">
    <citation type="journal article" date="2019" name="Int. J. Syst. Evol. Microbiol.">
        <title>The Global Catalogue of Microorganisms (GCM) 10K type strain sequencing project: providing services to taxonomists for standard genome sequencing and annotation.</title>
        <authorList>
            <consortium name="The Broad Institute Genomics Platform"/>
            <consortium name="The Broad Institute Genome Sequencing Center for Infectious Disease"/>
            <person name="Wu L."/>
            <person name="Ma J."/>
        </authorList>
    </citation>
    <scope>NUCLEOTIDE SEQUENCE [LARGE SCALE GENOMIC DNA]</scope>
    <source>
        <strain evidence="11 12">JCM 15503</strain>
    </source>
</reference>
<evidence type="ECO:0000256" key="1">
    <source>
        <dbReference type="ARBA" id="ARBA00000086"/>
    </source>
</evidence>
<dbReference type="InterPro" id="IPR018060">
    <property type="entry name" value="HTH_AraC"/>
</dbReference>
<dbReference type="Pfam" id="PF06029">
    <property type="entry name" value="AlkA_N"/>
    <property type="match status" value="1"/>
</dbReference>
<dbReference type="Pfam" id="PF00730">
    <property type="entry name" value="HhH-GPD"/>
    <property type="match status" value="1"/>
</dbReference>
<evidence type="ECO:0000256" key="9">
    <source>
        <dbReference type="ARBA" id="ARBA00023204"/>
    </source>
</evidence>
<comment type="caution">
    <text evidence="11">The sequence shown here is derived from an EMBL/GenBank/DDBJ whole genome shotgun (WGS) entry which is preliminary data.</text>
</comment>
<evidence type="ECO:0000313" key="11">
    <source>
        <dbReference type="EMBL" id="GAA0762547.1"/>
    </source>
</evidence>
<dbReference type="PROSITE" id="PS01124">
    <property type="entry name" value="HTH_ARAC_FAMILY_2"/>
    <property type="match status" value="1"/>
</dbReference>
<dbReference type="SUPFAM" id="SSF55945">
    <property type="entry name" value="TATA-box binding protein-like"/>
    <property type="match status" value="1"/>
</dbReference>
<evidence type="ECO:0000259" key="10">
    <source>
        <dbReference type="PROSITE" id="PS01124"/>
    </source>
</evidence>
<dbReference type="SMART" id="SM00478">
    <property type="entry name" value="ENDO3c"/>
    <property type="match status" value="1"/>
</dbReference>
<dbReference type="Pfam" id="PF12833">
    <property type="entry name" value="HTH_18"/>
    <property type="match status" value="1"/>
</dbReference>
<keyword evidence="12" id="KW-1185">Reference proteome</keyword>
<evidence type="ECO:0000256" key="2">
    <source>
        <dbReference type="ARBA" id="ARBA00001947"/>
    </source>
</evidence>
<keyword evidence="4" id="KW-0489">Methyltransferase</keyword>